<reference evidence="4 5" key="1">
    <citation type="journal article" date="2020" name="Arch. Microbiol.">
        <title>The genome sequence of the giant phototrophic gammaproteobacterium Thiospirillum jenense gives insight into its physiological properties and phylogenetic relationships.</title>
        <authorList>
            <person name="Imhoff J.F."/>
            <person name="Meyer T.E."/>
            <person name="Kyndt J.A."/>
        </authorList>
    </citation>
    <scope>NUCLEOTIDE SEQUENCE [LARGE SCALE GENOMIC DNA]</scope>
    <source>
        <strain evidence="4 5">DSM 216</strain>
    </source>
</reference>
<proteinExistence type="predicted"/>
<dbReference type="GO" id="GO:0008170">
    <property type="term" value="F:N-methyltransferase activity"/>
    <property type="evidence" value="ECO:0007669"/>
    <property type="project" value="InterPro"/>
</dbReference>
<evidence type="ECO:0000259" key="3">
    <source>
        <dbReference type="SMART" id="SM00470"/>
    </source>
</evidence>
<sequence length="453" mass="51604">MNTEINETTNSNIILDGNDVVKTYPNDGDVMVIPVSQVKFRGDLYPRMEHNQAKAQEYSENIENLPPIWVNQHYELIDGNHRRIAHQLAKCETITVEIHHTTSDAHLLELAIKTNATHGLQMSQADKKKMAIKLYAAGERGADRKKALANLLAVTVRSLTEWVKDLDQAERDARKAKIKAMYFQCYTAEEIGDAVGLTRQALEKDVLTQLLEDVPKVAKVQFLDDEFQLPIYNIWSFAKKTNKTSHFGNTEQRIVENLLWLYTQPLDIVIDPFGGGGSTLDVCNERGRRCWISDRKPKPGLEEKLRTLDITSELPQLNKRWADVALVYLDPPYWWQAKGQYSDDAEDLANTPTADDFHAKMSKVVKAFSAKLKAGARIALIIQPTQWKSPDRQFTDHVIAIINAVGNKKLIVENRVSCPYSTEQCNPQMVDWAKENKQLLVLTRELIIWRVVE</sequence>
<dbReference type="Gene3D" id="3.90.1530.10">
    <property type="entry name" value="Conserved hypothetical protein from pyrococcus furiosus pfu- 392566-001, ParB domain"/>
    <property type="match status" value="1"/>
</dbReference>
<dbReference type="GO" id="GO:0032259">
    <property type="term" value="P:methylation"/>
    <property type="evidence" value="ECO:0007669"/>
    <property type="project" value="UniProtKB-KW"/>
</dbReference>
<name>A0A839H8W2_9GAMM</name>
<feature type="domain" description="ParB-like N-terminal" evidence="3">
    <location>
        <begin position="31"/>
        <end position="116"/>
    </location>
</feature>
<dbReference type="GO" id="GO:0003677">
    <property type="term" value="F:DNA binding"/>
    <property type="evidence" value="ECO:0007669"/>
    <property type="project" value="InterPro"/>
</dbReference>
<dbReference type="SUPFAM" id="SSF110849">
    <property type="entry name" value="ParB/Sulfiredoxin"/>
    <property type="match status" value="1"/>
</dbReference>
<comment type="caution">
    <text evidence="4">The sequence shown here is derived from an EMBL/GenBank/DDBJ whole genome shotgun (WGS) entry which is preliminary data.</text>
</comment>
<dbReference type="InterPro" id="IPR036086">
    <property type="entry name" value="ParB/Sulfiredoxin_sf"/>
</dbReference>
<evidence type="ECO:0000313" key="4">
    <source>
        <dbReference type="EMBL" id="MBB1125521.1"/>
    </source>
</evidence>
<keyword evidence="2" id="KW-0808">Transferase</keyword>
<keyword evidence="5" id="KW-1185">Reference proteome</keyword>
<dbReference type="InterPro" id="IPR002941">
    <property type="entry name" value="DNA_methylase_N4/N6"/>
</dbReference>
<dbReference type="RefSeq" id="WP_182582952.1">
    <property type="nucleotide sequence ID" value="NZ_JABVCQ010000007.1"/>
</dbReference>
<protein>
    <submittedName>
        <fullName evidence="4">ParB N-terminal domain-containing protein</fullName>
    </submittedName>
</protein>
<dbReference type="Proteomes" id="UP000548632">
    <property type="component" value="Unassembled WGS sequence"/>
</dbReference>
<dbReference type="Pfam" id="PF01555">
    <property type="entry name" value="N6_N4_Mtase"/>
    <property type="match status" value="1"/>
</dbReference>
<dbReference type="Gene3D" id="3.40.50.150">
    <property type="entry name" value="Vaccinia Virus protein VP39"/>
    <property type="match status" value="2"/>
</dbReference>
<dbReference type="AlphaFoldDB" id="A0A839H8W2"/>
<gene>
    <name evidence="4" type="ORF">HUK38_04655</name>
</gene>
<dbReference type="EMBL" id="JABVCQ010000007">
    <property type="protein sequence ID" value="MBB1125521.1"/>
    <property type="molecule type" value="Genomic_DNA"/>
</dbReference>
<dbReference type="InterPro" id="IPR029063">
    <property type="entry name" value="SAM-dependent_MTases_sf"/>
</dbReference>
<organism evidence="4 5">
    <name type="scientific">Thiospirillum jenense</name>
    <dbReference type="NCBI Taxonomy" id="1653858"/>
    <lineage>
        <taxon>Bacteria</taxon>
        <taxon>Pseudomonadati</taxon>
        <taxon>Pseudomonadota</taxon>
        <taxon>Gammaproteobacteria</taxon>
        <taxon>Chromatiales</taxon>
        <taxon>Chromatiaceae</taxon>
        <taxon>Thiospirillum</taxon>
    </lineage>
</organism>
<dbReference type="SUPFAM" id="SSF53335">
    <property type="entry name" value="S-adenosyl-L-methionine-dependent methyltransferases"/>
    <property type="match status" value="2"/>
</dbReference>
<dbReference type="Pfam" id="PF02195">
    <property type="entry name" value="ParB_N"/>
    <property type="match status" value="1"/>
</dbReference>
<dbReference type="SMART" id="SM00470">
    <property type="entry name" value="ParB"/>
    <property type="match status" value="1"/>
</dbReference>
<accession>A0A839H8W2</accession>
<dbReference type="InterPro" id="IPR003115">
    <property type="entry name" value="ParB_N"/>
</dbReference>
<evidence type="ECO:0000256" key="1">
    <source>
        <dbReference type="ARBA" id="ARBA00022603"/>
    </source>
</evidence>
<keyword evidence="1" id="KW-0489">Methyltransferase</keyword>
<evidence type="ECO:0000256" key="2">
    <source>
        <dbReference type="ARBA" id="ARBA00022679"/>
    </source>
</evidence>
<evidence type="ECO:0000313" key="5">
    <source>
        <dbReference type="Proteomes" id="UP000548632"/>
    </source>
</evidence>